<dbReference type="Proteomes" id="UP000256869">
    <property type="component" value="Unassembled WGS sequence"/>
</dbReference>
<reference evidence="8 9" key="1">
    <citation type="submission" date="2018-07" db="EMBL/GenBank/DDBJ databases">
        <title>Genomic Encyclopedia of Type Strains, Phase III (KMG-III): the genomes of soil and plant-associated and newly described type strains.</title>
        <authorList>
            <person name="Whitman W."/>
        </authorList>
    </citation>
    <scope>NUCLEOTIDE SEQUENCE [LARGE SCALE GENOMIC DNA]</scope>
    <source>
        <strain evidence="8 9">CECT 8236</strain>
    </source>
</reference>
<dbReference type="PANTHER" id="PTHR43839">
    <property type="entry name" value="OPPC IN A BINDING PROTEIN-DEPENDENT TRANSPORT SYSTEM"/>
    <property type="match status" value="1"/>
</dbReference>
<dbReference type="RefSeq" id="WP_115993054.1">
    <property type="nucleotide sequence ID" value="NZ_QRDY01000006.1"/>
</dbReference>
<feature type="transmembrane region" description="Helical" evidence="6">
    <location>
        <begin position="346"/>
        <end position="369"/>
    </location>
</feature>
<dbReference type="CDD" id="cd06261">
    <property type="entry name" value="TM_PBP2"/>
    <property type="match status" value="1"/>
</dbReference>
<dbReference type="Gene3D" id="1.10.3720.10">
    <property type="entry name" value="MetI-like"/>
    <property type="match status" value="1"/>
</dbReference>
<keyword evidence="3 6" id="KW-0812">Transmembrane</keyword>
<dbReference type="EMBL" id="QRDY01000006">
    <property type="protein sequence ID" value="RED60340.1"/>
    <property type="molecule type" value="Genomic_DNA"/>
</dbReference>
<evidence type="ECO:0000259" key="7">
    <source>
        <dbReference type="PROSITE" id="PS50928"/>
    </source>
</evidence>
<evidence type="ECO:0000313" key="9">
    <source>
        <dbReference type="Proteomes" id="UP000256869"/>
    </source>
</evidence>
<feature type="transmembrane region" description="Helical" evidence="6">
    <location>
        <begin position="243"/>
        <end position="262"/>
    </location>
</feature>
<dbReference type="Pfam" id="PF00528">
    <property type="entry name" value="BPD_transp_1"/>
    <property type="match status" value="1"/>
</dbReference>
<dbReference type="InterPro" id="IPR000515">
    <property type="entry name" value="MetI-like"/>
</dbReference>
<dbReference type="InterPro" id="IPR035906">
    <property type="entry name" value="MetI-like_sf"/>
</dbReference>
<dbReference type="OrthoDB" id="9797472at2"/>
<organism evidence="8 9">
    <name type="scientific">Cohnella lupini</name>
    <dbReference type="NCBI Taxonomy" id="1294267"/>
    <lineage>
        <taxon>Bacteria</taxon>
        <taxon>Bacillati</taxon>
        <taxon>Bacillota</taxon>
        <taxon>Bacilli</taxon>
        <taxon>Bacillales</taxon>
        <taxon>Paenibacillaceae</taxon>
        <taxon>Cohnella</taxon>
    </lineage>
</organism>
<evidence type="ECO:0000256" key="1">
    <source>
        <dbReference type="ARBA" id="ARBA00004141"/>
    </source>
</evidence>
<evidence type="ECO:0000256" key="4">
    <source>
        <dbReference type="ARBA" id="ARBA00022989"/>
    </source>
</evidence>
<dbReference type="PROSITE" id="PS50928">
    <property type="entry name" value="ABC_TM1"/>
    <property type="match status" value="1"/>
</dbReference>
<protein>
    <submittedName>
        <fullName evidence="8">Peptide/nickel transport system permease protein</fullName>
    </submittedName>
</protein>
<keyword evidence="2 6" id="KW-0813">Transport</keyword>
<feature type="transmembrane region" description="Helical" evidence="6">
    <location>
        <begin position="297"/>
        <end position="326"/>
    </location>
</feature>
<name>A0A3D9IF59_9BACL</name>
<feature type="domain" description="ABC transmembrane type-1" evidence="7">
    <location>
        <begin position="174"/>
        <end position="370"/>
    </location>
</feature>
<evidence type="ECO:0000313" key="8">
    <source>
        <dbReference type="EMBL" id="RED60340.1"/>
    </source>
</evidence>
<keyword evidence="4 6" id="KW-1133">Transmembrane helix</keyword>
<comment type="subcellular location">
    <subcellularLocation>
        <location evidence="6">Cell membrane</location>
        <topology evidence="6">Multi-pass membrane protein</topology>
    </subcellularLocation>
    <subcellularLocation>
        <location evidence="1">Membrane</location>
        <topology evidence="1">Multi-pass membrane protein</topology>
    </subcellularLocation>
</comment>
<dbReference type="InterPro" id="IPR025966">
    <property type="entry name" value="OppC_N"/>
</dbReference>
<evidence type="ECO:0000256" key="2">
    <source>
        <dbReference type="ARBA" id="ARBA00022448"/>
    </source>
</evidence>
<dbReference type="Pfam" id="PF12911">
    <property type="entry name" value="OppC_N"/>
    <property type="match status" value="1"/>
</dbReference>
<dbReference type="GO" id="GO:0005886">
    <property type="term" value="C:plasma membrane"/>
    <property type="evidence" value="ECO:0007669"/>
    <property type="project" value="UniProtKB-SubCell"/>
</dbReference>
<feature type="transmembrane region" description="Helical" evidence="6">
    <location>
        <begin position="42"/>
        <end position="64"/>
    </location>
</feature>
<dbReference type="SUPFAM" id="SSF161098">
    <property type="entry name" value="MetI-like"/>
    <property type="match status" value="1"/>
</dbReference>
<dbReference type="PANTHER" id="PTHR43839:SF3">
    <property type="entry name" value="OLIGOPEPTIDE ABC TRANSPORTER, PERMEASE PROTEIN"/>
    <property type="match status" value="1"/>
</dbReference>
<comment type="similarity">
    <text evidence="6">Belongs to the binding-protein-dependent transport system permease family.</text>
</comment>
<dbReference type="AlphaFoldDB" id="A0A3D9IF59"/>
<proteinExistence type="inferred from homology"/>
<feature type="transmembrane region" description="Helical" evidence="6">
    <location>
        <begin position="178"/>
        <end position="204"/>
    </location>
</feature>
<gene>
    <name evidence="8" type="ORF">DFP95_106129</name>
</gene>
<evidence type="ECO:0000256" key="6">
    <source>
        <dbReference type="RuleBase" id="RU363032"/>
    </source>
</evidence>
<comment type="caution">
    <text evidence="8">The sequence shown here is derived from an EMBL/GenBank/DDBJ whole genome shotgun (WGS) entry which is preliminary data.</text>
</comment>
<accession>A0A3D9IF59</accession>
<evidence type="ECO:0000256" key="5">
    <source>
        <dbReference type="ARBA" id="ARBA00023136"/>
    </source>
</evidence>
<sequence>MSTLPLFRRQKTTAAAKPLASADTNYSSQWRLMYLRFKKHKLARISLIILGLLYAVALFAQFIAPYDLQSYDSKYVNAPPMALRFVDADGKFHIKPFVYELKSTRDPETMRKMFVANKEKRYSLQMFVKGERYKFLGLIPTSTHMFGVEQPGRLFLLGTDGMGRDLFSRIVLGSQISLSIPLVGVGISFVIGLIIGGISGYFGGWIDSLIQRIIEIIRSFPTLPLWMALSAAIPPRIPVVTMYLYIVIIFSLIGWTDLARVVRGKFISLKNEDYVVAAKIAGVGNTKIIVKHLVPGFLSYLVVATTLAIPGMILGETAMSFLGLGIRSPATSWGVLLQEAQMIENVALYPWKLFPLGIVILTVLTYNFLGDGLRDAADPYKK</sequence>
<feature type="transmembrane region" description="Helical" evidence="6">
    <location>
        <begin position="216"/>
        <end position="237"/>
    </location>
</feature>
<keyword evidence="5 6" id="KW-0472">Membrane</keyword>
<evidence type="ECO:0000256" key="3">
    <source>
        <dbReference type="ARBA" id="ARBA00022692"/>
    </source>
</evidence>
<dbReference type="GO" id="GO:0055085">
    <property type="term" value="P:transmembrane transport"/>
    <property type="evidence" value="ECO:0007669"/>
    <property type="project" value="InterPro"/>
</dbReference>
<keyword evidence="9" id="KW-1185">Reference proteome</keyword>